<organism evidence="3 4">
    <name type="scientific">Teretinema zuelzerae</name>
    <dbReference type="NCBI Taxonomy" id="156"/>
    <lineage>
        <taxon>Bacteria</taxon>
        <taxon>Pseudomonadati</taxon>
        <taxon>Spirochaetota</taxon>
        <taxon>Spirochaetia</taxon>
        <taxon>Spirochaetales</taxon>
        <taxon>Treponemataceae</taxon>
        <taxon>Teretinema</taxon>
    </lineage>
</organism>
<proteinExistence type="predicted"/>
<sequence length="478" mass="48314">MKGLKTSIFSLLLILSTATAPLWAIWEGNAGIAAAGEFPSSGLFARSDMFPKNTIVEIQNLETEITIRAVITGPSGVPGLVAVLSPETASALSVRAGSVSRVRISVPSAVSETAARGTLSSPTASVNPDPDSNPAAAAAMAKIDLETTNADTSADDLISALGSEAAAEDAPAVQETPAEQTPAEESIAAQETAIPEDSAATAPASIIDTAPDLPASESPASVSEAFAAKEPELPSEAPAAAAPEVLDDPVAEAPETAPEHYFAEPELSLAAEEPPEAIAEQAAAVASDAPVPSIVPETEVSLVPSAERPPEAPVEQNISAVPVVPEIAAPAAPSAETAPSPIETVPSIAVVPSIRAPSKAASSASAAVVPPVQASAAPTAAVSASAPAPAAISGLPFISSFAKGSYYVQIASCAETLNAKKIVDEWGASYPVVVERSSSAKGELLKVYVGPVQKDEYGAVLERFRQLGFKDAFVKKAN</sequence>
<gene>
    <name evidence="3" type="ORF">K7J14_07465</name>
</gene>
<dbReference type="RefSeq" id="WP_230754903.1">
    <property type="nucleotide sequence ID" value="NZ_JAINWA010000003.1"/>
</dbReference>
<feature type="domain" description="SPOR" evidence="2">
    <location>
        <begin position="403"/>
        <end position="475"/>
    </location>
</feature>
<feature type="region of interest" description="Disordered" evidence="1">
    <location>
        <begin position="209"/>
        <end position="239"/>
    </location>
</feature>
<dbReference type="InterPro" id="IPR036680">
    <property type="entry name" value="SPOR-like_sf"/>
</dbReference>
<feature type="region of interest" description="Disordered" evidence="1">
    <location>
        <begin position="112"/>
        <end position="135"/>
    </location>
</feature>
<evidence type="ECO:0000313" key="4">
    <source>
        <dbReference type="Proteomes" id="UP001198163"/>
    </source>
</evidence>
<dbReference type="SUPFAM" id="SSF110997">
    <property type="entry name" value="Sporulation related repeat"/>
    <property type="match status" value="1"/>
</dbReference>
<reference evidence="3" key="1">
    <citation type="submission" date="2021-08" db="EMBL/GenBank/DDBJ databases">
        <title>Comparative analyses of Brucepasteria parasyntrophica and Teretinema zuelzerae.</title>
        <authorList>
            <person name="Song Y."/>
            <person name="Brune A."/>
        </authorList>
    </citation>
    <scope>NUCLEOTIDE SEQUENCE</scope>
    <source>
        <strain evidence="3">DSM 1903</strain>
    </source>
</reference>
<name>A0AAE3EIS6_9SPIR</name>
<dbReference type="Pfam" id="PF05036">
    <property type="entry name" value="SPOR"/>
    <property type="match status" value="1"/>
</dbReference>
<comment type="caution">
    <text evidence="3">The sequence shown here is derived from an EMBL/GenBank/DDBJ whole genome shotgun (WGS) entry which is preliminary data.</text>
</comment>
<keyword evidence="4" id="KW-1185">Reference proteome</keyword>
<feature type="compositionally biased region" description="Low complexity" evidence="1">
    <location>
        <begin position="214"/>
        <end position="226"/>
    </location>
</feature>
<dbReference type="InterPro" id="IPR007730">
    <property type="entry name" value="SPOR-like_dom"/>
</dbReference>
<dbReference type="EMBL" id="JAINWA010000003">
    <property type="protein sequence ID" value="MCD1654543.1"/>
    <property type="molecule type" value="Genomic_DNA"/>
</dbReference>
<feature type="region of interest" description="Disordered" evidence="1">
    <location>
        <begin position="165"/>
        <end position="188"/>
    </location>
</feature>
<dbReference type="Proteomes" id="UP001198163">
    <property type="component" value="Unassembled WGS sequence"/>
</dbReference>
<accession>A0AAE3EIS6</accession>
<dbReference type="GO" id="GO:0042834">
    <property type="term" value="F:peptidoglycan binding"/>
    <property type="evidence" value="ECO:0007669"/>
    <property type="project" value="InterPro"/>
</dbReference>
<protein>
    <submittedName>
        <fullName evidence="3">SPOR domain-containing protein</fullName>
    </submittedName>
</protein>
<evidence type="ECO:0000259" key="2">
    <source>
        <dbReference type="Pfam" id="PF05036"/>
    </source>
</evidence>
<dbReference type="AlphaFoldDB" id="A0AAE3EIS6"/>
<evidence type="ECO:0000256" key="1">
    <source>
        <dbReference type="SAM" id="MobiDB-lite"/>
    </source>
</evidence>
<evidence type="ECO:0000313" key="3">
    <source>
        <dbReference type="EMBL" id="MCD1654543.1"/>
    </source>
</evidence>